<dbReference type="GO" id="GO:0004039">
    <property type="term" value="F:allophanate hydrolase activity"/>
    <property type="evidence" value="ECO:0007669"/>
    <property type="project" value="UniProtKB-EC"/>
</dbReference>
<dbReference type="EC" id="3.5.1.54" evidence="4"/>
<dbReference type="Gene3D" id="3.90.1300.10">
    <property type="entry name" value="Amidase signature (AS) domain"/>
    <property type="match status" value="1"/>
</dbReference>
<dbReference type="STRING" id="861266.ARTSIC4J27_3913"/>
<dbReference type="InterPro" id="IPR036928">
    <property type="entry name" value="AS_sf"/>
</dbReference>
<protein>
    <submittedName>
        <fullName evidence="4">Allophanate hydrolase</fullName>
        <ecNumber evidence="4">3.5.1.54</ecNumber>
    </submittedName>
</protein>
<dbReference type="Pfam" id="PF01425">
    <property type="entry name" value="Amidase"/>
    <property type="match status" value="1"/>
</dbReference>
<dbReference type="PANTHER" id="PTHR11895">
    <property type="entry name" value="TRANSAMIDASE"/>
    <property type="match status" value="1"/>
</dbReference>
<dbReference type="AlphaFoldDB" id="A0A024H837"/>
<accession>A0A024H837</accession>
<proteinExistence type="predicted"/>
<reference evidence="5" key="1">
    <citation type="journal article" date="2014" name="Genome Announc.">
        <title>Genome Sequence of Arthrobacter siccitolerans 4J27, a Xeroprotectant-Producing Desiccation-Tolerant Microorganism.</title>
        <authorList>
            <person name="Manzanera M."/>
            <person name="Santa-Cruz-Calvo L."/>
            <person name="Vilchez J.I."/>
            <person name="Garcia-Fontana C."/>
            <person name="Silva-Castro G.A."/>
            <person name="Calvo C."/>
            <person name="Gonzalez-Lopez J."/>
        </authorList>
    </citation>
    <scope>NUCLEOTIDE SEQUENCE [LARGE SCALE GENOMIC DNA]</scope>
    <source>
        <strain evidence="5">4J27</strain>
    </source>
</reference>
<comment type="caution">
    <text evidence="4">The sequence shown here is derived from an EMBL/GenBank/DDBJ whole genome shotgun (WGS) entry which is preliminary data.</text>
</comment>
<dbReference type="InterPro" id="IPR023631">
    <property type="entry name" value="Amidase_dom"/>
</dbReference>
<dbReference type="Pfam" id="PF21986">
    <property type="entry name" value="AH_C"/>
    <property type="match status" value="1"/>
</dbReference>
<dbReference type="InterPro" id="IPR000120">
    <property type="entry name" value="Amidase"/>
</dbReference>
<evidence type="ECO:0000256" key="1">
    <source>
        <dbReference type="SAM" id="MobiDB-lite"/>
    </source>
</evidence>
<dbReference type="EMBL" id="CAQI01000053">
    <property type="protein sequence ID" value="CCQ47916.1"/>
    <property type="molecule type" value="Genomic_DNA"/>
</dbReference>
<dbReference type="Gene3D" id="1.20.58.1700">
    <property type="match status" value="1"/>
</dbReference>
<keyword evidence="5" id="KW-1185">Reference proteome</keyword>
<keyword evidence="4" id="KW-0378">Hydrolase</keyword>
<evidence type="ECO:0000259" key="2">
    <source>
        <dbReference type="Pfam" id="PF01425"/>
    </source>
</evidence>
<dbReference type="Proteomes" id="UP000035722">
    <property type="component" value="Unassembled WGS sequence"/>
</dbReference>
<dbReference type="InterPro" id="IPR053844">
    <property type="entry name" value="AH_C"/>
</dbReference>
<feature type="domain" description="Allophanate hydrolase C-terminal" evidence="3">
    <location>
        <begin position="469"/>
        <end position="586"/>
    </location>
</feature>
<dbReference type="InterPro" id="IPR014085">
    <property type="entry name" value="Allophanate_hydrolase"/>
</dbReference>
<evidence type="ECO:0000313" key="4">
    <source>
        <dbReference type="EMBL" id="CCQ47916.1"/>
    </source>
</evidence>
<evidence type="ECO:0000259" key="3">
    <source>
        <dbReference type="Pfam" id="PF21986"/>
    </source>
</evidence>
<evidence type="ECO:0000313" key="5">
    <source>
        <dbReference type="Proteomes" id="UP000035722"/>
    </source>
</evidence>
<gene>
    <name evidence="4" type="primary">atzF</name>
    <name evidence="4" type="ORF">ARTSIC4J27_3913</name>
</gene>
<dbReference type="NCBIfam" id="NF006043">
    <property type="entry name" value="PRK08186.1"/>
    <property type="match status" value="1"/>
</dbReference>
<dbReference type="SUPFAM" id="SSF75304">
    <property type="entry name" value="Amidase signature (AS) enzymes"/>
    <property type="match status" value="1"/>
</dbReference>
<feature type="region of interest" description="Disordered" evidence="1">
    <location>
        <begin position="660"/>
        <end position="680"/>
    </location>
</feature>
<feature type="domain" description="Amidase" evidence="2">
    <location>
        <begin position="15"/>
        <end position="419"/>
    </location>
</feature>
<name>A0A024H837_9MICC</name>
<dbReference type="Gene3D" id="3.10.490.10">
    <property type="entry name" value="Gamma-glutamyl cyclotransferase-like"/>
    <property type="match status" value="1"/>
</dbReference>
<dbReference type="RefSeq" id="WP_235436760.1">
    <property type="nucleotide sequence ID" value="NZ_CAQI01000053.1"/>
</dbReference>
<sequence>MINEITNRAAARVKAALAALEAVDRPEIWITLRGEADLLAEAADIDAAVARGVHLPLAGLLLGVKNNVDVAGIPTTAACPGFAYLPEKDAEAVARLRAAGALVLGATNLDQFATGLVGTRSPHGAVRDSRRPEFISGGSSSGSAVAVALGLVDIAIGTDTAGSGRVPAGLQGIVGIKPTLDVVSTAGVVPACKSWDAVTIFARHLSTAELAMGVMAGDSRAWPADIRLAAPEKPRVAYPATLPALPDTWAAEFARQVEHLRDSGVDAQPIEFDAFLKAARLLYDGALVAERYAAVGAFLDKHDGGADSQAGIDPTVERIIRAAGTVPAHRYVADTAALETLKQEAMAGLEGFDALLIPTAPFHPTLAEVAADPVGVNSLMGTYTNFCNLFDLCAVAVPAAEVDGAQFGLTVVGRTFDDAVAADIARRLEATPAAPALFAAGAAPAVARSGDGPSSSAPWPVAAGATAVPLVVVGAHRKGQPLAPQLEALGAAWDGPVRTAARYRMVSLDTVPPKPGVYRSDDGAELAGERWLVSEAGLGRFLAELPEPMLLGAIELADGSRAVGFSCDAVAAAGGEDITRYGDWLAAKDQQGRHKSLWQNLGDAALAGFQQGRARLTAATPWEFLSRYAGFEAVYLCISGQKLGGRKLVRPQPLKYSEMSVTSSSTAAGMEPWKHLGESS</sequence>
<dbReference type="NCBIfam" id="TIGR02713">
    <property type="entry name" value="allophanate_hyd"/>
    <property type="match status" value="1"/>
</dbReference>
<organism evidence="4 5">
    <name type="scientific">Pseudarthrobacter siccitolerans</name>
    <dbReference type="NCBI Taxonomy" id="861266"/>
    <lineage>
        <taxon>Bacteria</taxon>
        <taxon>Bacillati</taxon>
        <taxon>Actinomycetota</taxon>
        <taxon>Actinomycetes</taxon>
        <taxon>Micrococcales</taxon>
        <taxon>Micrococcaceae</taxon>
        <taxon>Pseudarthrobacter</taxon>
    </lineage>
</organism>
<dbReference type="PANTHER" id="PTHR11895:SF169">
    <property type="entry name" value="GLUTAMYL-TRNA(GLN) AMIDOTRANSFERASE"/>
    <property type="match status" value="1"/>
</dbReference>